<feature type="repeat" description="WD" evidence="2">
    <location>
        <begin position="3406"/>
        <end position="3437"/>
    </location>
</feature>
<dbReference type="PANTHER" id="PTHR13743:SF112">
    <property type="entry name" value="BEACH DOMAIN-CONTAINING PROTEIN"/>
    <property type="match status" value="1"/>
</dbReference>
<dbReference type="SUPFAM" id="SSF48371">
    <property type="entry name" value="ARM repeat"/>
    <property type="match status" value="1"/>
</dbReference>
<proteinExistence type="predicted"/>
<feature type="domain" description="BEACH-type PH" evidence="5">
    <location>
        <begin position="2677"/>
        <end position="2807"/>
    </location>
</feature>
<dbReference type="PROSITE" id="PS51783">
    <property type="entry name" value="PH_BEACH"/>
    <property type="match status" value="1"/>
</dbReference>
<dbReference type="GO" id="GO:0019901">
    <property type="term" value="F:protein kinase binding"/>
    <property type="evidence" value="ECO:0007669"/>
    <property type="project" value="TreeGrafter"/>
</dbReference>
<evidence type="ECO:0000259" key="5">
    <source>
        <dbReference type="PROSITE" id="PS51783"/>
    </source>
</evidence>
<dbReference type="SUPFAM" id="SSF81837">
    <property type="entry name" value="BEACH domain"/>
    <property type="match status" value="1"/>
</dbReference>
<dbReference type="InterPro" id="IPR036372">
    <property type="entry name" value="BEACH_dom_sf"/>
</dbReference>
<dbReference type="InterPro" id="IPR000409">
    <property type="entry name" value="BEACH_dom"/>
</dbReference>
<dbReference type="EMBL" id="BNJQ01000001">
    <property type="protein sequence ID" value="GHP01470.1"/>
    <property type="molecule type" value="Genomic_DNA"/>
</dbReference>
<dbReference type="InterPro" id="IPR016024">
    <property type="entry name" value="ARM-type_fold"/>
</dbReference>
<dbReference type="Pfam" id="PF02138">
    <property type="entry name" value="Beach"/>
    <property type="match status" value="1"/>
</dbReference>
<feature type="region of interest" description="Disordered" evidence="3">
    <location>
        <begin position="2545"/>
        <end position="2579"/>
    </location>
</feature>
<dbReference type="OrthoDB" id="26681at2759"/>
<evidence type="ECO:0000313" key="6">
    <source>
        <dbReference type="EMBL" id="GHP01470.1"/>
    </source>
</evidence>
<accession>A0A830H604</accession>
<feature type="domain" description="BEACH" evidence="4">
    <location>
        <begin position="2824"/>
        <end position="3125"/>
    </location>
</feature>
<dbReference type="PROSITE" id="PS50082">
    <property type="entry name" value="WD_REPEATS_2"/>
    <property type="match status" value="2"/>
</dbReference>
<dbReference type="GO" id="GO:0005829">
    <property type="term" value="C:cytosol"/>
    <property type="evidence" value="ECO:0007669"/>
    <property type="project" value="TreeGrafter"/>
</dbReference>
<dbReference type="InterPro" id="IPR023362">
    <property type="entry name" value="PH-BEACH_dom"/>
</dbReference>
<feature type="repeat" description="WD" evidence="2">
    <location>
        <begin position="3738"/>
        <end position="3764"/>
    </location>
</feature>
<evidence type="ECO:0000256" key="2">
    <source>
        <dbReference type="PROSITE-ProRule" id="PRU00221"/>
    </source>
</evidence>
<keyword evidence="1 2" id="KW-0853">WD repeat</keyword>
<comment type="caution">
    <text evidence="6">The sequence shown here is derived from an EMBL/GenBank/DDBJ whole genome shotgun (WGS) entry which is preliminary data.</text>
</comment>
<sequence length="3764" mass="400512">MNFIKSLLERSAGTGTSATAANSHLLKDVPFASTDDADVFARYENETNTENASKLYQLVLERDTLPNCVLHALASQLLQTAQHISVLLAKSDLSSTALEMDGGVSLLHAITHSLSSSASNRARSCNSRELARALVAFAKSCEMSLRRSSDDTQAKSANVQESLYLLASVLGAIGMWLDGEQGVSDGSNESTIMVLAVECNGLVVLSRLIGTLHALRGSLSAKDGTRAAATAVELSTLRCVESALNDPDTHRSSIYRDALRAAQVSQRLIDAIGYPPCNSLLECLLDGSEPPEEQVAAAASDVDVQASALRCVSVWFARHEAAVGSLVGIDDGGDPLPRGIGDALRWRCAIGITAARSPSGASLTAALAASPLTAWLSSFASTVARTNQHRDALLLRRRIISQALANAISVTHTGKAEDQASPIAIAASALSPWHALEVQEALQGSFSHASPPPVGHPMNVAETLVQNWLNEVQDDDANPAGRLDALRPPTEVRLWSKLRDVSLLVRALQTALKCASASSELEHDVTLQLQVSSRSAFASLLECIDSSTDCSHAAAATCAAKSLLVDVPDVRWTREAIQQACLDANIAALVDRRVRAASEEDPNASSLSDRACELISASRKVGVLSFGSDAEESRLIESLAKTCMTRPASEIEPARTAIMALASSSSAGGALVASSAYLELIPRSLSGASLEAIEKAVTLLSSIETSCSHSGGKGLLTMSLCKAGAFTHLASLIGDPSQNADVRQHALAALTALLESSEQRRDCAGTESPISHEVAACALELFEEQVGWVTLAEAVYRGFSDTCDDFTASSCVDAAIQSLLRLCRGDLNNLSGVTNVQMRLVHPGALRSILALSRARAGNEDESSSISALRELALLVLSSRKNASLAFDAGIANDALRWVEESPSMASMHVTPADRAADVALSPTDIGAQLFAILAIVMNVACDTTCLQRALRLILIKKETSVTSGLPAYTSALSFTLSEAADESLFDVGNVAKRHMPGEASDAQRCKWRESPWRFISFQGKPHGGLRAASENLASLEGAAVSNSDALRLSRNGYTIWLCVRMAASEGSGQAESRASLAHLITREGSGVEVAVSLATKRICVRSLYSSGTAGLQADAWVEVPSAYVPTEEWVHIFVAHRPGTALSAARVHVTIDRSQSGEVRLRYPRLADPSIIAAGFCAAAPINGNSSNRAGGVTSISTVASKVSSVLRTAENDSSNISRKPRAESKDGSESFHGDFLMAFLFDAFMESSRCAALMELGLHYQGALHGAETFESPINHKALAALRGYVMRPHGTHSLAWDTAQCGTPCRPLLGFHAAAVGFSGRCCNIAEGDSGESSFHGMVRGAHWVYVRPLSRALRSLGGAAALLPLLDNVLCEMQSCGEDCTIKCEAENAIVRLLRAMARLTRDPDGRLAWRAASGSHALSLAFTIGKLQSDSTSASNPLPCLSADVYDSIADFCDAAQPPANFVASTDQGALFHAAEADRLLLFNIDIWRYAQRDGHGARMGRRALAAGGQRARSSVGASRLVDCARELIPDHPDQAHYALAIGADALSDGSCNEYDLASLIAISLTSFAADNHSLASHAMAIMAAAMKGSSPSSIYWQHALSVDSQRSSAEMVLDSLFCAATRSAFLRSASRLGDPSFASVSNDANVRNKSDEGDEDAEFVRIPGPEAVSASMAIGDGAVIWFSSIVESSAPPAAASLSVVVNMLVSPQGNVPQQSRDAARALADCVYFRLYRSIDTNDLSSLCMMQSIGRCETQMLFDVANLFMPISSNMEISVASQNLRIHSPALLPSLAFVILAALRTGAESADAAAYVLRAVALSLERSDRDAHACVLSSVEGEGISRVQDAVFPWIRPLILIWWNSLGLLPSGDFSSGHLGAAMASRRCICALLSCALKRLPQSNGARCLDHAVNTAWTLAGNGGDAATIASAALACTITADAFCRSCVPLATMGDGIRAGASENEKELSTTHTHPRAPSWISLLGLIEDHLAEESRARLLAFATSSGQAALEVAAYAEPADDGQDMSMLQTSASLFPSHNDNPHLFDNLSASLATVDELLGLSVLVDVGADARTKFADLAGWAIDATPEGLGDAQNFENHMRTLRTWLFGRVHDDTGALATSGNTFPTPLRRRFHRSHPYWILQGMAWRALHCVHRLPRQAPQYHAAIRQRISHFGDNPASPCHVPGALALAYPFSGAGNNDHEDNGHAGDASLRLAIRLCLNAIYHADARRAAARAAVLLPLLPQLLAADLESGASTTAAELAEQRRMTPGASLALLLNPSRAGAAAADYDAAAAAADDQKNHFARCRAHWLLSLVEISQFREGDKNYAPSFVNDQIRQQLLLHAGPNFFAGDTSRDESSPLVVDRECAALGAALVARHILHVLPVVRMHDTSCDINNHGGNHSSRVDRARSLVRASAVAIDRVRAVDADRRRRESIGIEEAATTRESCWRSVWGSLRAIAGYGAGEDEDSAVRWKVDPFEDPLRRRFRLKRKQGKSRLRAGLRMNEVRGPHANNGSLDSDADGHEALQAALRVAAKARMVEADDEEDAGVEEDEVDEHDGTEEAVIPEHVEDDEQDETDGLPLAATVADPASNEEILTLQAQVKEHATPSHAEVTPSGRLHSRTESVQSDGGADAEIAYAAAKAEGLAQARSRTHSTLSAFVRTTRPSTPRADARYGVATDDVDCMMVTYKRVITGTLSIWANGCAFRGEFDKNGKKCVVRRLFDLRALSEVHLTRHLLDASAIELFFDRGGIASGQRLQPGSPTGGSFTSGSANVSSRTEGSAMLHFQVGGASEARRVATLLISQQRETLPGRKPAVLFDRRQRLRTAHSLCERWRRGELSTFAYLSKLNTLAGRSYNDWTQYPIYPWVLSDYVSESIDPRDHRVHRDLSLPMGIVSGVSESADARRRVAEERYRSMQELADPNMPPFHYGTHYSTNAGVLYYLLRLEPYRSAHIELQSGRIDHADRLFHSVAEAYASATSSAADVKELVPEFYYNPEMFHNGNEETDLGVREKDGAAINDVVLPPWCGGCSATFVGIMREALESEACAHKLPQWIDLIFGYRQRGAAAVEACNVFHYLSYERAIDIDQIEDDHELRVLQDTIRHFGQTPMQLFRKRHPLRYAKLGLEVAPWPGVSLWGGVTSTNAVSSAPALTLPAFEPWWQAASPTANVIKLQCAISWISGGIFTSSGGRKGVIAAAFCENSARVCCVSESGQVAYTKFSGKSLHDTLHKAKARALAGALSTTPHVAHAASLVGASSSDVATSSEELLAAMLTRGHSTLSSLKSPVASCKLPPLQLFLGSPVTWSPGAVPPSPLAPGAAAIASPKVIATTTAVPAPLVFIGGFWDGCARVYRLGGSATVAAATASTVGVADDVDAAAASMGHRDSGASLESLSLRCVQRLPWHTNAPSHLATSRDGAIAATGAEDTSVVLWAQATDKDSITSPDGAAAEVVAYALACLTPQFQQHQSDIITRPVLSPEDSNHEVGALRNTHSAAAAAAARANAEAGICRVIPLLAEAQPPPFSPKPRAVLLGHTGAIRSLYVADALGLVASSSDAADTETAVVMLHDVSGVLVRRMFLPRSSPKGGCAMPLHVVTETAMLVFQHSADLSLHAMSINGRHVAQVQSIGEVVHAIAAHPGGHLMAIVGERGVVSLRTLPSLALVTVLVRPDDPLWLSVRQSDEDEAAKGSPTSSLVSSISPQLLPRLLSTTRGAARAAIRADNACQAFAGSAMSVTFSDDGQFVIAGFADGGVFAWAMEA</sequence>
<name>A0A830H604_9CHLO</name>
<feature type="compositionally biased region" description="Low complexity" evidence="3">
    <location>
        <begin position="2764"/>
        <end position="2776"/>
    </location>
</feature>
<evidence type="ECO:0000313" key="7">
    <source>
        <dbReference type="Proteomes" id="UP000660262"/>
    </source>
</evidence>
<dbReference type="PROSITE" id="PS50197">
    <property type="entry name" value="BEACH"/>
    <property type="match status" value="1"/>
</dbReference>
<dbReference type="GO" id="GO:0008104">
    <property type="term" value="P:intracellular protein localization"/>
    <property type="evidence" value="ECO:0007669"/>
    <property type="project" value="TreeGrafter"/>
</dbReference>
<feature type="region of interest" description="Disordered" evidence="3">
    <location>
        <begin position="2607"/>
        <end position="2629"/>
    </location>
</feature>
<feature type="compositionally biased region" description="Acidic residues" evidence="3">
    <location>
        <begin position="2545"/>
        <end position="2565"/>
    </location>
</feature>
<dbReference type="InterPro" id="IPR001680">
    <property type="entry name" value="WD40_rpt"/>
</dbReference>
<dbReference type="PROSITE" id="PS50294">
    <property type="entry name" value="WD_REPEATS_REGION"/>
    <property type="match status" value="1"/>
</dbReference>
<dbReference type="InterPro" id="IPR011993">
    <property type="entry name" value="PH-like_dom_sf"/>
</dbReference>
<reference evidence="6" key="1">
    <citation type="submission" date="2020-10" db="EMBL/GenBank/DDBJ databases">
        <title>Unveiling of a novel bifunctional photoreceptor, Dualchrome1, isolated from a cosmopolitan green alga.</title>
        <authorList>
            <person name="Suzuki S."/>
            <person name="Kawachi M."/>
        </authorList>
    </citation>
    <scope>NUCLEOTIDE SEQUENCE</scope>
    <source>
        <strain evidence="6">NIES 2893</strain>
    </source>
</reference>
<dbReference type="Gene3D" id="1.10.1540.10">
    <property type="entry name" value="BEACH domain"/>
    <property type="match status" value="1"/>
</dbReference>
<evidence type="ECO:0000256" key="1">
    <source>
        <dbReference type="ARBA" id="ARBA00022574"/>
    </source>
</evidence>
<evidence type="ECO:0000256" key="3">
    <source>
        <dbReference type="SAM" id="MobiDB-lite"/>
    </source>
</evidence>
<dbReference type="SUPFAM" id="SSF50978">
    <property type="entry name" value="WD40 repeat-like"/>
    <property type="match status" value="1"/>
</dbReference>
<dbReference type="SMART" id="SM01026">
    <property type="entry name" value="Beach"/>
    <property type="match status" value="1"/>
</dbReference>
<evidence type="ECO:0000259" key="4">
    <source>
        <dbReference type="PROSITE" id="PS50197"/>
    </source>
</evidence>
<dbReference type="Gene3D" id="2.130.10.10">
    <property type="entry name" value="YVTN repeat-like/Quinoprotein amine dehydrogenase"/>
    <property type="match status" value="2"/>
</dbReference>
<dbReference type="CDD" id="cd06071">
    <property type="entry name" value="Beach"/>
    <property type="match status" value="1"/>
</dbReference>
<dbReference type="GO" id="GO:0016020">
    <property type="term" value="C:membrane"/>
    <property type="evidence" value="ECO:0007669"/>
    <property type="project" value="TreeGrafter"/>
</dbReference>
<dbReference type="Proteomes" id="UP000660262">
    <property type="component" value="Unassembled WGS sequence"/>
</dbReference>
<dbReference type="InterPro" id="IPR050865">
    <property type="entry name" value="BEACH_Domain"/>
</dbReference>
<dbReference type="PANTHER" id="PTHR13743">
    <property type="entry name" value="BEIGE/BEACH-RELATED"/>
    <property type="match status" value="1"/>
</dbReference>
<gene>
    <name evidence="6" type="ORF">PPROV_000022600</name>
</gene>
<dbReference type="SMART" id="SM00320">
    <property type="entry name" value="WD40"/>
    <property type="match status" value="5"/>
</dbReference>
<protein>
    <submittedName>
        <fullName evidence="6">Uncharacterized protein</fullName>
    </submittedName>
</protein>
<feature type="region of interest" description="Disordered" evidence="3">
    <location>
        <begin position="2760"/>
        <end position="2779"/>
    </location>
</feature>
<dbReference type="InterPro" id="IPR036322">
    <property type="entry name" value="WD40_repeat_dom_sf"/>
</dbReference>
<dbReference type="InterPro" id="IPR015943">
    <property type="entry name" value="WD40/YVTN_repeat-like_dom_sf"/>
</dbReference>
<dbReference type="Gene3D" id="2.30.29.30">
    <property type="entry name" value="Pleckstrin-homology domain (PH domain)/Phosphotyrosine-binding domain (PTB)"/>
    <property type="match status" value="1"/>
</dbReference>
<keyword evidence="7" id="KW-1185">Reference proteome</keyword>
<organism evidence="6 7">
    <name type="scientific">Pycnococcus provasolii</name>
    <dbReference type="NCBI Taxonomy" id="41880"/>
    <lineage>
        <taxon>Eukaryota</taxon>
        <taxon>Viridiplantae</taxon>
        <taxon>Chlorophyta</taxon>
        <taxon>Pseudoscourfieldiophyceae</taxon>
        <taxon>Pseudoscourfieldiales</taxon>
        <taxon>Pycnococcaceae</taxon>
        <taxon>Pycnococcus</taxon>
    </lineage>
</organism>